<organism evidence="1 2">
    <name type="scientific">Melastoma candidum</name>
    <dbReference type="NCBI Taxonomy" id="119954"/>
    <lineage>
        <taxon>Eukaryota</taxon>
        <taxon>Viridiplantae</taxon>
        <taxon>Streptophyta</taxon>
        <taxon>Embryophyta</taxon>
        <taxon>Tracheophyta</taxon>
        <taxon>Spermatophyta</taxon>
        <taxon>Magnoliopsida</taxon>
        <taxon>eudicotyledons</taxon>
        <taxon>Gunneridae</taxon>
        <taxon>Pentapetalae</taxon>
        <taxon>rosids</taxon>
        <taxon>malvids</taxon>
        <taxon>Myrtales</taxon>
        <taxon>Melastomataceae</taxon>
        <taxon>Melastomatoideae</taxon>
        <taxon>Melastomateae</taxon>
        <taxon>Melastoma</taxon>
    </lineage>
</organism>
<evidence type="ECO:0000313" key="2">
    <source>
        <dbReference type="Proteomes" id="UP001057402"/>
    </source>
</evidence>
<keyword evidence="2" id="KW-1185">Reference proteome</keyword>
<protein>
    <submittedName>
        <fullName evidence="1">Uncharacterized protein</fullName>
    </submittedName>
</protein>
<sequence>MASTSKLDLSSSSPDRSLYSSGQRGSHTTSMDNSTSSSHPISRSGSCATQNDVANFFQCLPFDSKSLAIDHKFGRHADLKRNISVALGILPDDALPNCSKAKILGSLSLDELKKVKFGLRDSAIKSRERVKIFSDALILLSKFFPSKKRSRSEVLERPGSVLSNDRTNLVSGLHKTGNHSSILTGIFELGLQNSEERTKGSSVPNKRTRTSMLDGKMEARTSSFVRPTGPVDREKESPKLASGGISQCEDRTLSSNGVEGWENSKMKKKRSGIKPEVSLVVGSLKPGDGCREFKQGMPQRSVKDVRKSNNDLNEVRPEVIDGVIGNGKTESIPQNTSFSARASMPKAELDNSSISADKKDRTASSDKERSSIKAVNKASCRDDLTSGSPISSSRTNPSIRGPRSSTGTAAKLSPSICRASVSYDWEVSHCTNKAISAAGAPNRKRPASVRPPSPVACWPRPQKISRSARRRNFVPSAASNDESSPVDSTSDVVGGDGLGFPRHLHSNSQQAKLKSEPPSSTMLSEGEETDFSDPKMRERLKNYDDVDEKSGQSLQKVSPVVVSSRKNKLIPGEDTGDGIQKQGKSGRGFMNSRTLLPVQVVKGGSEEATQLRSARNGIDSKESRPGRPTSRKFSDRKVHNRQRHASVNVAADFMVGSENGTEELMAAANAVVAPPHKIPSKMLERVEVAFGFIYDEDIAFLKQQGNFGSSSRTLTPVKSDNCSDYLDIIGLMENENKNVHDVHRRPKSRSKDQEAVPLWQRLIAALIPEEESEYCDTDYGDLVVDEEGSGLDIDGQIKPDASIYQRATDDWYSDSYASPDYLVSGSTKQQAHDIDIADSRGSRIISPSDHPINGVLTNPATMQSTEFSEAQYASMSLDERVLLEMHSISIFPEGASNVNHIGDDGITDDIHMMVKKHWTLVSQKKGFLEKLLKDSIEAKESQERGFEQYAMDKLVTVTYQKYMTCWGQSNAKSAANKMAKQAALTMVKRSVQHCKQYELSRKSCFAEPLYQNIFLNGTSHRTVVSPVEAVLEASKNSQHSPSLSQQGLWGNNQDIYSSDMLPSEQASGKEDMLPNRVKKRELLLQEVGGVASVIGNTLSSSTKGKRSERDRDGKGQSREMLSRPGTNKNGRSTLLNSKGERKSKAKPKQKMTQLSISINGLLGNTPEKPKSVLSTGSKLTSGNSKSFTMNTHDDTEAIDLSSLQIPEIDEFGVSDDLGGQGQDLDSWLNIDDDNLHDDDFMGLEIPMDDLSDVKLML</sequence>
<gene>
    <name evidence="1" type="ORF">MLD38_015074</name>
</gene>
<dbReference type="Proteomes" id="UP001057402">
    <property type="component" value="Chromosome 4"/>
</dbReference>
<evidence type="ECO:0000313" key="1">
    <source>
        <dbReference type="EMBL" id="KAI4377453.1"/>
    </source>
</evidence>
<accession>A0ACB9RG38</accession>
<reference evidence="2" key="1">
    <citation type="journal article" date="2023" name="Front. Plant Sci.">
        <title>Chromosomal-level genome assembly of Melastoma candidum provides insights into trichome evolution.</title>
        <authorList>
            <person name="Zhong Y."/>
            <person name="Wu W."/>
            <person name="Sun C."/>
            <person name="Zou P."/>
            <person name="Liu Y."/>
            <person name="Dai S."/>
            <person name="Zhou R."/>
        </authorList>
    </citation>
    <scope>NUCLEOTIDE SEQUENCE [LARGE SCALE GENOMIC DNA]</scope>
</reference>
<dbReference type="EMBL" id="CM042883">
    <property type="protein sequence ID" value="KAI4377453.1"/>
    <property type="molecule type" value="Genomic_DNA"/>
</dbReference>
<name>A0ACB9RG38_9MYRT</name>
<proteinExistence type="predicted"/>
<comment type="caution">
    <text evidence="1">The sequence shown here is derived from an EMBL/GenBank/DDBJ whole genome shotgun (WGS) entry which is preliminary data.</text>
</comment>